<keyword evidence="1" id="KW-0812">Transmembrane</keyword>
<dbReference type="EMBL" id="JALHAT010000024">
    <property type="protein sequence ID" value="MCJ1961712.1"/>
    <property type="molecule type" value="Genomic_DNA"/>
</dbReference>
<reference evidence="2" key="1">
    <citation type="submission" date="2022-03" db="EMBL/GenBank/DDBJ databases">
        <title>Identification of a novel bacterium isolated from mangrove sediments.</title>
        <authorList>
            <person name="Pan X."/>
        </authorList>
    </citation>
    <scope>NUCLEOTIDE SEQUENCE</scope>
    <source>
        <strain evidence="2">B2637</strain>
    </source>
</reference>
<accession>A0ABT0AEU1</accession>
<dbReference type="Proteomes" id="UP001162802">
    <property type="component" value="Unassembled WGS sequence"/>
</dbReference>
<keyword evidence="1" id="KW-0472">Membrane</keyword>
<sequence length="139" mass="14881">MSIGRKGSARRRYFVRLSSAAGVYLVSLFAATRLLEDNAPPSGLSIAVALVPGLAVVGMIWAIGRFYAELEDEYLRLLEVRKAMFATGLTLAGASVWGLLEMLTSVPALPVFWVFPIWCFGLGVGTLVNRITLGDGGCA</sequence>
<evidence type="ECO:0000256" key="1">
    <source>
        <dbReference type="SAM" id="Phobius"/>
    </source>
</evidence>
<protein>
    <submittedName>
        <fullName evidence="2">Uncharacterized protein</fullName>
    </submittedName>
</protein>
<keyword evidence="3" id="KW-1185">Reference proteome</keyword>
<evidence type="ECO:0000313" key="2">
    <source>
        <dbReference type="EMBL" id="MCJ1961712.1"/>
    </source>
</evidence>
<evidence type="ECO:0000313" key="3">
    <source>
        <dbReference type="Proteomes" id="UP001162802"/>
    </source>
</evidence>
<feature type="transmembrane region" description="Helical" evidence="1">
    <location>
        <begin position="83"/>
        <end position="100"/>
    </location>
</feature>
<gene>
    <name evidence="2" type="ORF">MTR65_13535</name>
</gene>
<keyword evidence="1" id="KW-1133">Transmembrane helix</keyword>
<feature type="transmembrane region" description="Helical" evidence="1">
    <location>
        <begin position="112"/>
        <end position="133"/>
    </location>
</feature>
<feature type="transmembrane region" description="Helical" evidence="1">
    <location>
        <begin position="12"/>
        <end position="31"/>
    </location>
</feature>
<proteinExistence type="predicted"/>
<dbReference type="RefSeq" id="WP_243801067.1">
    <property type="nucleotide sequence ID" value="NZ_JALHAT010000024.1"/>
</dbReference>
<feature type="transmembrane region" description="Helical" evidence="1">
    <location>
        <begin position="43"/>
        <end position="63"/>
    </location>
</feature>
<organism evidence="2 3">
    <name type="scientific">Novosphingobium mangrovi</name>
    <name type="common">ex Hu et al. 2023</name>
    <dbReference type="NCBI Taxonomy" id="2930094"/>
    <lineage>
        <taxon>Bacteria</taxon>
        <taxon>Pseudomonadati</taxon>
        <taxon>Pseudomonadota</taxon>
        <taxon>Alphaproteobacteria</taxon>
        <taxon>Sphingomonadales</taxon>
        <taxon>Sphingomonadaceae</taxon>
        <taxon>Novosphingobium</taxon>
    </lineage>
</organism>
<comment type="caution">
    <text evidence="2">The sequence shown here is derived from an EMBL/GenBank/DDBJ whole genome shotgun (WGS) entry which is preliminary data.</text>
</comment>
<name>A0ABT0AEU1_9SPHN</name>